<evidence type="ECO:0000256" key="1">
    <source>
        <dbReference type="SAM" id="MobiDB-lite"/>
    </source>
</evidence>
<dbReference type="Proteomes" id="UP000315295">
    <property type="component" value="Unassembled WGS sequence"/>
</dbReference>
<dbReference type="PANTHER" id="PTHR46159:SF18">
    <property type="entry name" value="CRC DOMAIN-CONTAINING PROTEIN"/>
    <property type="match status" value="1"/>
</dbReference>
<sequence length="328" mass="37015">MLVEQEADPCDAGVSPSQDTDSINELNQLSHKRKRQSTIVYSSSSSQRVLIIGSYCECFSAGVYCLDSYACQNCYNKPEFEHTVFEIRHHIESRNPLAFTSKVVDNAIDSSANSTEDQNLTTTSSARHKRGSNCKKSKCLEKYCERLKLAVLEDVDARIAKIPLALWQRFLQLHQVEETLGKFHKRNCHQVSIHQILDACTGAVHPSLPPTHQTRNVSHFHNPRSRLRSSSPTGLRSGRKFILHAVPFFPPLTPYHTSKEGTSEIGNDDGATNKNNWYEAQFGCFSELIMDNLLTAYSIVQNNWTKLLIGFQLPQIHPKTTSVLPEVR</sequence>
<name>A0A540KKT8_MALBA</name>
<accession>A0A540KKT8</accession>
<dbReference type="InterPro" id="IPR044522">
    <property type="entry name" value="TSO1-like"/>
</dbReference>
<evidence type="ECO:0000313" key="4">
    <source>
        <dbReference type="Proteomes" id="UP000315295"/>
    </source>
</evidence>
<reference evidence="3 4" key="1">
    <citation type="journal article" date="2019" name="G3 (Bethesda)">
        <title>Sequencing of a Wild Apple (Malus baccata) Genome Unravels the Differences Between Cultivated and Wild Apple Species Regarding Disease Resistance and Cold Tolerance.</title>
        <authorList>
            <person name="Chen X."/>
        </authorList>
    </citation>
    <scope>NUCLEOTIDE SEQUENCE [LARGE SCALE GENOMIC DNA]</scope>
    <source>
        <strain evidence="4">cv. Shandingzi</strain>
        <tissue evidence="3">Leaves</tissue>
    </source>
</reference>
<comment type="caution">
    <text evidence="3">The sequence shown here is derived from an EMBL/GenBank/DDBJ whole genome shotgun (WGS) entry which is preliminary data.</text>
</comment>
<dbReference type="GO" id="GO:0003700">
    <property type="term" value="F:DNA-binding transcription factor activity"/>
    <property type="evidence" value="ECO:0007669"/>
    <property type="project" value="InterPro"/>
</dbReference>
<feature type="region of interest" description="Disordered" evidence="1">
    <location>
        <begin position="213"/>
        <end position="234"/>
    </location>
</feature>
<feature type="region of interest" description="Disordered" evidence="1">
    <location>
        <begin position="1"/>
        <end position="22"/>
    </location>
</feature>
<feature type="compositionally biased region" description="Polar residues" evidence="1">
    <location>
        <begin position="110"/>
        <end position="125"/>
    </location>
</feature>
<dbReference type="STRING" id="106549.A0A540KKT8"/>
<keyword evidence="4" id="KW-1185">Reference proteome</keyword>
<organism evidence="3 4">
    <name type="scientific">Malus baccata</name>
    <name type="common">Siberian crab apple</name>
    <name type="synonym">Pyrus baccata</name>
    <dbReference type="NCBI Taxonomy" id="106549"/>
    <lineage>
        <taxon>Eukaryota</taxon>
        <taxon>Viridiplantae</taxon>
        <taxon>Streptophyta</taxon>
        <taxon>Embryophyta</taxon>
        <taxon>Tracheophyta</taxon>
        <taxon>Spermatophyta</taxon>
        <taxon>Magnoliopsida</taxon>
        <taxon>eudicotyledons</taxon>
        <taxon>Gunneridae</taxon>
        <taxon>Pentapetalae</taxon>
        <taxon>rosids</taxon>
        <taxon>fabids</taxon>
        <taxon>Rosales</taxon>
        <taxon>Rosaceae</taxon>
        <taxon>Amygdaloideae</taxon>
        <taxon>Maleae</taxon>
        <taxon>Malus</taxon>
    </lineage>
</organism>
<dbReference type="InterPro" id="IPR005172">
    <property type="entry name" value="CRC"/>
</dbReference>
<dbReference type="EMBL" id="VIEB01001150">
    <property type="protein sequence ID" value="TQD74828.1"/>
    <property type="molecule type" value="Genomic_DNA"/>
</dbReference>
<protein>
    <recommendedName>
        <fullName evidence="2">CRC domain-containing protein</fullName>
    </recommendedName>
</protein>
<evidence type="ECO:0000259" key="2">
    <source>
        <dbReference type="PROSITE" id="PS51634"/>
    </source>
</evidence>
<proteinExistence type="predicted"/>
<feature type="region of interest" description="Disordered" evidence="1">
    <location>
        <begin position="110"/>
        <end position="131"/>
    </location>
</feature>
<gene>
    <name evidence="3" type="ORF">C1H46_039638</name>
</gene>
<dbReference type="PANTHER" id="PTHR46159">
    <property type="entry name" value="PROTEIN TESMIN/TSO1-LIKE CXC 2"/>
    <property type="match status" value="1"/>
</dbReference>
<dbReference type="PROSITE" id="PS51634">
    <property type="entry name" value="CRC"/>
    <property type="match status" value="1"/>
</dbReference>
<feature type="domain" description="CRC" evidence="2">
    <location>
        <begin position="37"/>
        <end position="169"/>
    </location>
</feature>
<evidence type="ECO:0000313" key="3">
    <source>
        <dbReference type="EMBL" id="TQD74828.1"/>
    </source>
</evidence>
<dbReference type="AlphaFoldDB" id="A0A540KKT8"/>